<keyword evidence="4" id="KW-1185">Reference proteome</keyword>
<dbReference type="Pfam" id="PF00535">
    <property type="entry name" value="Glycos_transf_2"/>
    <property type="match status" value="1"/>
</dbReference>
<dbReference type="InterPro" id="IPR029044">
    <property type="entry name" value="Nucleotide-diphossugar_trans"/>
</dbReference>
<dbReference type="CAZy" id="GT2">
    <property type="family name" value="Glycosyltransferase Family 2"/>
</dbReference>
<gene>
    <name evidence="3" type="ordered locus">Deba_1050</name>
</gene>
<feature type="transmembrane region" description="Helical" evidence="1">
    <location>
        <begin position="264"/>
        <end position="288"/>
    </location>
</feature>
<keyword evidence="1" id="KW-0472">Membrane</keyword>
<dbReference type="GO" id="GO:0016740">
    <property type="term" value="F:transferase activity"/>
    <property type="evidence" value="ECO:0007669"/>
    <property type="project" value="UniProtKB-KW"/>
</dbReference>
<dbReference type="Proteomes" id="UP000009047">
    <property type="component" value="Chromosome"/>
</dbReference>
<organism evidence="3 4">
    <name type="scientific">Desulfarculus baarsii (strain ATCC 33931 / DSM 2075 / LMG 7858 / VKM B-1802 / 2st14)</name>
    <dbReference type="NCBI Taxonomy" id="644282"/>
    <lineage>
        <taxon>Bacteria</taxon>
        <taxon>Pseudomonadati</taxon>
        <taxon>Thermodesulfobacteriota</taxon>
        <taxon>Desulfarculia</taxon>
        <taxon>Desulfarculales</taxon>
        <taxon>Desulfarculaceae</taxon>
        <taxon>Desulfarculus</taxon>
    </lineage>
</organism>
<dbReference type="PANTHER" id="PTHR43179:SF7">
    <property type="entry name" value="RHAMNOSYLTRANSFERASE WBBL"/>
    <property type="match status" value="1"/>
</dbReference>
<dbReference type="RefSeq" id="WP_013257872.1">
    <property type="nucleotide sequence ID" value="NC_014365.1"/>
</dbReference>
<keyword evidence="1" id="KW-1133">Transmembrane helix</keyword>
<name>E1QIJ5_DESB2</name>
<dbReference type="Gene3D" id="3.90.550.10">
    <property type="entry name" value="Spore Coat Polysaccharide Biosynthesis Protein SpsA, Chain A"/>
    <property type="match status" value="1"/>
</dbReference>
<keyword evidence="3" id="KW-0808">Transferase</keyword>
<sequence length="298" mass="33238">MSAFDLDIIFVNYNSTDDLIACLRSLAENPCRARLRIFVQDNASKDAPRRIAEAFPAVELQINKKNIGLGGAINQAVRRGDAPFIAMINPDSVIDGRCLDNCLQWLRDNPQAGAVGPKILNLDGTVQGSARAFPSALTGLFGRSSLLSRLFPNNRFTARNVLTQGCEFCQPTAVDWVSLAAIVARRQAFEEAGMMDEDFFLFWEDADLCKRLWASGWKVYYYPHDSIVHKVGGSRKSRNIASLWNFHKSSYIFYRKHSNGVGAIAAPFVISLLGIRFASLCMLHFIRLPFAGRSALRR</sequence>
<accession>E1QIJ5</accession>
<dbReference type="HOGENOM" id="CLU_023845_0_5_7"/>
<dbReference type="SUPFAM" id="SSF53448">
    <property type="entry name" value="Nucleotide-diphospho-sugar transferases"/>
    <property type="match status" value="1"/>
</dbReference>
<protein>
    <submittedName>
        <fullName evidence="3">Glycosyl transferase family 2</fullName>
    </submittedName>
</protein>
<evidence type="ECO:0000259" key="2">
    <source>
        <dbReference type="Pfam" id="PF00535"/>
    </source>
</evidence>
<dbReference type="CDD" id="cd04186">
    <property type="entry name" value="GT_2_like_c"/>
    <property type="match status" value="1"/>
</dbReference>
<evidence type="ECO:0000313" key="3">
    <source>
        <dbReference type="EMBL" id="ADK84418.1"/>
    </source>
</evidence>
<evidence type="ECO:0000256" key="1">
    <source>
        <dbReference type="SAM" id="Phobius"/>
    </source>
</evidence>
<keyword evidence="1" id="KW-0812">Transmembrane</keyword>
<proteinExistence type="predicted"/>
<feature type="domain" description="Glycosyltransferase 2-like" evidence="2">
    <location>
        <begin position="8"/>
        <end position="127"/>
    </location>
</feature>
<dbReference type="AlphaFoldDB" id="E1QIJ5"/>
<dbReference type="eggNOG" id="COG1216">
    <property type="taxonomic scope" value="Bacteria"/>
</dbReference>
<reference evidence="3 4" key="1">
    <citation type="journal article" date="2010" name="Stand. Genomic Sci.">
        <title>Complete genome sequence of Desulfarculus baarsii type strain (2st14).</title>
        <authorList>
            <person name="Sun H."/>
            <person name="Spring S."/>
            <person name="Lapidus A."/>
            <person name="Davenport K."/>
            <person name="Del Rio T.G."/>
            <person name="Tice H."/>
            <person name="Nolan M."/>
            <person name="Copeland A."/>
            <person name="Cheng J.F."/>
            <person name="Lucas S."/>
            <person name="Tapia R."/>
            <person name="Goodwin L."/>
            <person name="Pitluck S."/>
            <person name="Ivanova N."/>
            <person name="Pagani I."/>
            <person name="Mavromatis K."/>
            <person name="Ovchinnikova G."/>
            <person name="Pati A."/>
            <person name="Chen A."/>
            <person name="Palaniappan K."/>
            <person name="Hauser L."/>
            <person name="Chang Y.J."/>
            <person name="Jeffries C.D."/>
            <person name="Detter J.C."/>
            <person name="Han C."/>
            <person name="Rohde M."/>
            <person name="Brambilla E."/>
            <person name="Goker M."/>
            <person name="Woyke T."/>
            <person name="Bristow J."/>
            <person name="Eisen J.A."/>
            <person name="Markowitz V."/>
            <person name="Hugenholtz P."/>
            <person name="Kyrpides N.C."/>
            <person name="Klenk H.P."/>
            <person name="Land M."/>
        </authorList>
    </citation>
    <scope>NUCLEOTIDE SEQUENCE [LARGE SCALE GENOMIC DNA]</scope>
    <source>
        <strain evidence="4">ATCC 33931 / DSM 2075 / LMG 7858 / VKM B-1802 / 2st14</strain>
    </source>
</reference>
<dbReference type="EMBL" id="CP002085">
    <property type="protein sequence ID" value="ADK84418.1"/>
    <property type="molecule type" value="Genomic_DNA"/>
</dbReference>
<dbReference type="KEGG" id="dbr:Deba_1050"/>
<evidence type="ECO:0000313" key="4">
    <source>
        <dbReference type="Proteomes" id="UP000009047"/>
    </source>
</evidence>
<dbReference type="PANTHER" id="PTHR43179">
    <property type="entry name" value="RHAMNOSYLTRANSFERASE WBBL"/>
    <property type="match status" value="1"/>
</dbReference>
<dbReference type="InterPro" id="IPR001173">
    <property type="entry name" value="Glyco_trans_2-like"/>
</dbReference>
<dbReference type="STRING" id="644282.Deba_1050"/>